<proteinExistence type="predicted"/>
<dbReference type="AlphaFoldDB" id="A0A8T9CIB1"/>
<accession>A0A8T9CIB1</accession>
<dbReference type="Pfam" id="PF11327">
    <property type="entry name" value="Egh16-like"/>
    <property type="match status" value="1"/>
</dbReference>
<keyword evidence="2" id="KW-0732">Signal</keyword>
<protein>
    <recommendedName>
        <fullName evidence="5">GEgh 16 protein</fullName>
    </recommendedName>
</protein>
<dbReference type="InterPro" id="IPR021476">
    <property type="entry name" value="Egh16-like"/>
</dbReference>
<reference evidence="3 4" key="1">
    <citation type="submission" date="2018-05" db="EMBL/GenBank/DDBJ databases">
        <title>Genome sequencing and assembly of the regulated plant pathogen Lachnellula willkommii and related sister species for the development of diagnostic species identification markers.</title>
        <authorList>
            <person name="Giroux E."/>
            <person name="Bilodeau G."/>
        </authorList>
    </citation>
    <scope>NUCLEOTIDE SEQUENCE [LARGE SCALE GENOMIC DNA]</scope>
    <source>
        <strain evidence="3 4">CBS 268.59</strain>
    </source>
</reference>
<feature type="compositionally biased region" description="Basic residues" evidence="1">
    <location>
        <begin position="327"/>
        <end position="337"/>
    </location>
</feature>
<dbReference type="OrthoDB" id="3241054at2759"/>
<feature type="region of interest" description="Disordered" evidence="1">
    <location>
        <begin position="319"/>
        <end position="345"/>
    </location>
</feature>
<keyword evidence="4" id="KW-1185">Reference proteome</keyword>
<name>A0A8T9CIB1_9HELO</name>
<comment type="caution">
    <text evidence="3">The sequence shown here is derived from an EMBL/GenBank/DDBJ whole genome shotgun (WGS) entry which is preliminary data.</text>
</comment>
<evidence type="ECO:0000256" key="2">
    <source>
        <dbReference type="SAM" id="SignalP"/>
    </source>
</evidence>
<evidence type="ECO:0008006" key="5">
    <source>
        <dbReference type="Google" id="ProtNLM"/>
    </source>
</evidence>
<sequence>MPSIMRILALAPALMSLAHAQGVVLSAQGTSGSPASAPFQVQLDQADANVINSKEITANVVNECGRTLLAGNIDIGGNTEDQLVAKTVTSVTKGGNVLVTINPLDGNGAGPYTCDLDQTSNSLGTGQTNVTVKETDGANNGNITLSVTMPADLACSGASTGNICTMRCFNTAAAGPFGGCVALQQTDVTPAQNTPANLKTAQTLAGINAQVAQNQLDIAAERQANADSTTGTEAEQARNAADALLSIDSTALATAGAADVAATGAATAAAAAATGKATKAGKGAAAATGATAAKAGKAGKKGAASASTAALADATIVADSNKERRSPAKAKAGKKGAAKATTSASTVPLADATIVAVSNKERRAQAFSA</sequence>
<gene>
    <name evidence="3" type="ORF">LSUE1_G002973</name>
</gene>
<dbReference type="EMBL" id="QGMK01000044">
    <property type="protein sequence ID" value="TVY84926.1"/>
    <property type="molecule type" value="Genomic_DNA"/>
</dbReference>
<feature type="chain" id="PRO_5035927596" description="GEgh 16 protein" evidence="2">
    <location>
        <begin position="21"/>
        <end position="369"/>
    </location>
</feature>
<evidence type="ECO:0000256" key="1">
    <source>
        <dbReference type="SAM" id="MobiDB-lite"/>
    </source>
</evidence>
<dbReference type="PANTHER" id="PTHR34618:SF3">
    <property type="entry name" value="GEGH 16 PROTEIN"/>
    <property type="match status" value="1"/>
</dbReference>
<dbReference type="Proteomes" id="UP000469558">
    <property type="component" value="Unassembled WGS sequence"/>
</dbReference>
<evidence type="ECO:0000313" key="3">
    <source>
        <dbReference type="EMBL" id="TVY84926.1"/>
    </source>
</evidence>
<evidence type="ECO:0000313" key="4">
    <source>
        <dbReference type="Proteomes" id="UP000469558"/>
    </source>
</evidence>
<organism evidence="3 4">
    <name type="scientific">Lachnellula suecica</name>
    <dbReference type="NCBI Taxonomy" id="602035"/>
    <lineage>
        <taxon>Eukaryota</taxon>
        <taxon>Fungi</taxon>
        <taxon>Dikarya</taxon>
        <taxon>Ascomycota</taxon>
        <taxon>Pezizomycotina</taxon>
        <taxon>Leotiomycetes</taxon>
        <taxon>Helotiales</taxon>
        <taxon>Lachnaceae</taxon>
        <taxon>Lachnellula</taxon>
    </lineage>
</organism>
<dbReference type="PANTHER" id="PTHR34618">
    <property type="entry name" value="SURFACE PROTEIN MAS1, PUTATIVE-RELATED"/>
    <property type="match status" value="1"/>
</dbReference>
<feature type="signal peptide" evidence="2">
    <location>
        <begin position="1"/>
        <end position="20"/>
    </location>
</feature>